<sequence>MAHRNRANEIASSCCVRPIRQAKETAYGLFLNEKKQPTACFSA</sequence>
<dbReference type="EMBL" id="LAZR01034445">
    <property type="protein sequence ID" value="KKL45280.1"/>
    <property type="molecule type" value="Genomic_DNA"/>
</dbReference>
<reference evidence="1" key="1">
    <citation type="journal article" date="2015" name="Nature">
        <title>Complex archaea that bridge the gap between prokaryotes and eukaryotes.</title>
        <authorList>
            <person name="Spang A."/>
            <person name="Saw J.H."/>
            <person name="Jorgensen S.L."/>
            <person name="Zaremba-Niedzwiedzka K."/>
            <person name="Martijn J."/>
            <person name="Lind A.E."/>
            <person name="van Eijk R."/>
            <person name="Schleper C."/>
            <person name="Guy L."/>
            <person name="Ettema T.J."/>
        </authorList>
    </citation>
    <scope>NUCLEOTIDE SEQUENCE</scope>
</reference>
<evidence type="ECO:0000313" key="1">
    <source>
        <dbReference type="EMBL" id="KKL45280.1"/>
    </source>
</evidence>
<accession>A0A0F9EK83</accession>
<gene>
    <name evidence="1" type="ORF">LCGC14_2357240</name>
</gene>
<dbReference type="AlphaFoldDB" id="A0A0F9EK83"/>
<comment type="caution">
    <text evidence="1">The sequence shown here is derived from an EMBL/GenBank/DDBJ whole genome shotgun (WGS) entry which is preliminary data.</text>
</comment>
<protein>
    <submittedName>
        <fullName evidence="1">Uncharacterized protein</fullName>
    </submittedName>
</protein>
<organism evidence="1">
    <name type="scientific">marine sediment metagenome</name>
    <dbReference type="NCBI Taxonomy" id="412755"/>
    <lineage>
        <taxon>unclassified sequences</taxon>
        <taxon>metagenomes</taxon>
        <taxon>ecological metagenomes</taxon>
    </lineage>
</organism>
<proteinExistence type="predicted"/>
<name>A0A0F9EK83_9ZZZZ</name>